<evidence type="ECO:0000256" key="2">
    <source>
        <dbReference type="ARBA" id="ARBA00022630"/>
    </source>
</evidence>
<feature type="region of interest" description="Disordered" evidence="4">
    <location>
        <begin position="1"/>
        <end position="32"/>
    </location>
</feature>
<protein>
    <submittedName>
        <fullName evidence="6">FAD-dependent oxidoreductase</fullName>
    </submittedName>
</protein>
<dbReference type="Pfam" id="PF01494">
    <property type="entry name" value="FAD_binding_3"/>
    <property type="match status" value="1"/>
</dbReference>
<dbReference type="SUPFAM" id="SSF51905">
    <property type="entry name" value="FAD/NAD(P)-binding domain"/>
    <property type="match status" value="1"/>
</dbReference>
<dbReference type="AlphaFoldDB" id="A0A7K3S1B9"/>
<dbReference type="Gene3D" id="3.30.70.2450">
    <property type="match status" value="1"/>
</dbReference>
<gene>
    <name evidence="6" type="ORF">G3I50_22975</name>
</gene>
<dbReference type="PANTHER" id="PTHR43004">
    <property type="entry name" value="TRK SYSTEM POTASSIUM UPTAKE PROTEIN"/>
    <property type="match status" value="1"/>
</dbReference>
<organism evidence="6 7">
    <name type="scientific">Streptomyces parvus</name>
    <dbReference type="NCBI Taxonomy" id="66428"/>
    <lineage>
        <taxon>Bacteria</taxon>
        <taxon>Bacillati</taxon>
        <taxon>Actinomycetota</taxon>
        <taxon>Actinomycetes</taxon>
        <taxon>Kitasatosporales</taxon>
        <taxon>Streptomycetaceae</taxon>
        <taxon>Streptomyces</taxon>
    </lineage>
</organism>
<dbReference type="PRINTS" id="PR00420">
    <property type="entry name" value="RNGMNOXGNASE"/>
</dbReference>
<dbReference type="PANTHER" id="PTHR43004:SF19">
    <property type="entry name" value="BINDING MONOOXYGENASE, PUTATIVE (JCVI)-RELATED"/>
    <property type="match status" value="1"/>
</dbReference>
<name>A0A7K3S1B9_9ACTN</name>
<accession>A0A7K3S1B9</accession>
<feature type="compositionally biased region" description="Low complexity" evidence="4">
    <location>
        <begin position="10"/>
        <end position="21"/>
    </location>
</feature>
<evidence type="ECO:0000313" key="7">
    <source>
        <dbReference type="Proteomes" id="UP000469670"/>
    </source>
</evidence>
<reference evidence="6 7" key="1">
    <citation type="submission" date="2020-01" db="EMBL/GenBank/DDBJ databases">
        <title>Insect and environment-associated Actinomycetes.</title>
        <authorList>
            <person name="Currrie C."/>
            <person name="Chevrette M."/>
            <person name="Carlson C."/>
            <person name="Stubbendieck R."/>
            <person name="Wendt-Pienkowski E."/>
        </authorList>
    </citation>
    <scope>NUCLEOTIDE SEQUENCE [LARGE SCALE GENOMIC DNA]</scope>
    <source>
        <strain evidence="6 7">SID7590</strain>
    </source>
</reference>
<evidence type="ECO:0000256" key="4">
    <source>
        <dbReference type="SAM" id="MobiDB-lite"/>
    </source>
</evidence>
<keyword evidence="2" id="KW-0285">Flavoprotein</keyword>
<dbReference type="RefSeq" id="WP_164205014.1">
    <property type="nucleotide sequence ID" value="NZ_JAAGMP010001017.1"/>
</dbReference>
<evidence type="ECO:0000313" key="6">
    <source>
        <dbReference type="EMBL" id="NEC21083.1"/>
    </source>
</evidence>
<comment type="caution">
    <text evidence="6">The sequence shown here is derived from an EMBL/GenBank/DDBJ whole genome shotgun (WGS) entry which is preliminary data.</text>
</comment>
<evidence type="ECO:0000256" key="3">
    <source>
        <dbReference type="ARBA" id="ARBA00022827"/>
    </source>
</evidence>
<feature type="domain" description="FAD-binding" evidence="5">
    <location>
        <begin position="38"/>
        <end position="340"/>
    </location>
</feature>
<evidence type="ECO:0000259" key="5">
    <source>
        <dbReference type="Pfam" id="PF01494"/>
    </source>
</evidence>
<proteinExistence type="predicted"/>
<comment type="cofactor">
    <cofactor evidence="1">
        <name>FAD</name>
        <dbReference type="ChEBI" id="CHEBI:57692"/>
    </cofactor>
</comment>
<dbReference type="Gene3D" id="3.50.50.60">
    <property type="entry name" value="FAD/NAD(P)-binding domain"/>
    <property type="match status" value="1"/>
</dbReference>
<dbReference type="GO" id="GO:0071949">
    <property type="term" value="F:FAD binding"/>
    <property type="evidence" value="ECO:0007669"/>
    <property type="project" value="InterPro"/>
</dbReference>
<dbReference type="Proteomes" id="UP000469670">
    <property type="component" value="Unassembled WGS sequence"/>
</dbReference>
<dbReference type="GO" id="GO:0016709">
    <property type="term" value="F:oxidoreductase activity, acting on paired donors, with incorporation or reduction of molecular oxygen, NAD(P)H as one donor, and incorporation of one atom of oxygen"/>
    <property type="evidence" value="ECO:0007669"/>
    <property type="project" value="UniProtKB-ARBA"/>
</dbReference>
<keyword evidence="3" id="KW-0274">FAD</keyword>
<evidence type="ECO:0000256" key="1">
    <source>
        <dbReference type="ARBA" id="ARBA00001974"/>
    </source>
</evidence>
<dbReference type="EMBL" id="JAAGMP010001017">
    <property type="protein sequence ID" value="NEC21083.1"/>
    <property type="molecule type" value="Genomic_DNA"/>
</dbReference>
<dbReference type="InterPro" id="IPR036188">
    <property type="entry name" value="FAD/NAD-bd_sf"/>
</dbReference>
<sequence>MKDPRPAGPPAETATGPAEKAPVAKGTVPGSPPLPGSTHVAIVGAGPTGLTLALQLARAGVDFVVLDRELAGHNCSRATAIHARTLEVLQPLGVTEELIARGLRVDNFVIRDGRRRLLEVPLADLPTEYPFMLMIPQHETEGVLSARLAALGHTVRRPCEVTRVNQDQGGATLTLVGGETLRARYVVGADGMQSRVRTQAGIGFSGASYSQQFILADATLDTLAVSHHELNLFFASSGMTVVAPLPGGHFRIAGSSDRAPEEPTVDDIQALLDERLPDAARVLTTRWTSRFRVHSLVADRYRENRILLAGDAAHVHSPAGGQGMNTGIQDACLLGSCLADNALSAYNGLRRPVALRVAAFTDRLTRMATLRTTPGRGIRNGVLPVLGRSTALRRRAARELAELAY</sequence>
<dbReference type="InterPro" id="IPR002938">
    <property type="entry name" value="FAD-bd"/>
</dbReference>
<dbReference type="InterPro" id="IPR050641">
    <property type="entry name" value="RIFMO-like"/>
</dbReference>